<dbReference type="AlphaFoldDB" id="A0A656K3D7"/>
<evidence type="ECO:0000313" key="2">
    <source>
        <dbReference type="Proteomes" id="UP000018849"/>
    </source>
</evidence>
<sequence>MQILIAQLPDGEVETVNSADAWYLHPPNWLAISVLRANLRGQICKKLGDFYWLRHGWLLTIGLASGAPATHRHDLMNETPLSALTSWKPASLSFCPTA</sequence>
<organism evidence="1 2">
    <name type="scientific">Pseudomonas syringae pv. actinidiae ICMP 19096</name>
    <dbReference type="NCBI Taxonomy" id="1194405"/>
    <lineage>
        <taxon>Bacteria</taxon>
        <taxon>Pseudomonadati</taxon>
        <taxon>Pseudomonadota</taxon>
        <taxon>Gammaproteobacteria</taxon>
        <taxon>Pseudomonadales</taxon>
        <taxon>Pseudomonadaceae</taxon>
        <taxon>Pseudomonas</taxon>
        <taxon>Pseudomonas syringae</taxon>
    </lineage>
</organism>
<name>A0A656K3D7_PSESF</name>
<comment type="caution">
    <text evidence="1">The sequence shown here is derived from an EMBL/GenBank/DDBJ whole genome shotgun (WGS) entry which is preliminary data.</text>
</comment>
<evidence type="ECO:0000313" key="1">
    <source>
        <dbReference type="EMBL" id="EPN68206.1"/>
    </source>
</evidence>
<gene>
    <name evidence="1" type="ORF">A245_04510</name>
</gene>
<proteinExistence type="predicted"/>
<accession>A0A656K3D7</accession>
<protein>
    <submittedName>
        <fullName evidence="1">Uncharacterized protein</fullName>
    </submittedName>
</protein>
<dbReference type="Proteomes" id="UP000018849">
    <property type="component" value="Unassembled WGS sequence"/>
</dbReference>
<dbReference type="EMBL" id="AOKF01000368">
    <property type="protein sequence ID" value="EPN68206.1"/>
    <property type="molecule type" value="Genomic_DNA"/>
</dbReference>
<reference evidence="1 2" key="1">
    <citation type="journal article" date="2013" name="PLoS Pathog.">
        <title>Genomic analysis of the Kiwifruit pathogen Pseudomonas syringae pv. actinidiae provides insight into the origins of an emergent plant disease.</title>
        <authorList>
            <person name="McCann H.C."/>
            <person name="Rikkerink E.H."/>
            <person name="Bertels F."/>
            <person name="Fiers M."/>
            <person name="Lu A."/>
            <person name="Rees-George J."/>
            <person name="Andersen M.T."/>
            <person name="Gleave A.P."/>
            <person name="Haubold B."/>
            <person name="Wohlers M.W."/>
            <person name="Guttman D.S."/>
            <person name="Wang P.W."/>
            <person name="Straub C."/>
            <person name="Vanneste J.L."/>
            <person name="Rainey P.B."/>
            <person name="Templeton M.D."/>
        </authorList>
    </citation>
    <scope>NUCLEOTIDE SEQUENCE [LARGE SCALE GENOMIC DNA]</scope>
    <source>
        <strain evidence="1 2">ICMP 19096</strain>
    </source>
</reference>